<evidence type="ECO:0000313" key="2">
    <source>
        <dbReference type="Proteomes" id="UP000238916"/>
    </source>
</evidence>
<dbReference type="EMBL" id="OMOF01000042">
    <property type="protein sequence ID" value="SPF34529.1"/>
    <property type="molecule type" value="Genomic_DNA"/>
</dbReference>
<dbReference type="Proteomes" id="UP000238916">
    <property type="component" value="Unassembled WGS sequence"/>
</dbReference>
<gene>
    <name evidence="1" type="ORF">SBF1_1360005</name>
</gene>
<reference evidence="2" key="1">
    <citation type="submission" date="2018-02" db="EMBL/GenBank/DDBJ databases">
        <authorList>
            <person name="Hausmann B."/>
        </authorList>
    </citation>
    <scope>NUCLEOTIDE SEQUENCE [LARGE SCALE GENOMIC DNA]</scope>
    <source>
        <strain evidence="2">Peat soil MAG SbF1</strain>
    </source>
</reference>
<proteinExistence type="predicted"/>
<sequence length="48" mass="5386">MRTSIDIYSFDIPTDSIRLSTLSPLRVDPRYRIALNAYIWANAAGEAA</sequence>
<evidence type="ECO:0000313" key="1">
    <source>
        <dbReference type="EMBL" id="SPF34529.1"/>
    </source>
</evidence>
<name>A0A2U3K4J3_9FIRM</name>
<dbReference type="AlphaFoldDB" id="A0A2U3K4J3"/>
<organism evidence="1 2">
    <name type="scientific">Candidatus Desulfosporosinus infrequens</name>
    <dbReference type="NCBI Taxonomy" id="2043169"/>
    <lineage>
        <taxon>Bacteria</taxon>
        <taxon>Bacillati</taxon>
        <taxon>Bacillota</taxon>
        <taxon>Clostridia</taxon>
        <taxon>Eubacteriales</taxon>
        <taxon>Desulfitobacteriaceae</taxon>
        <taxon>Desulfosporosinus</taxon>
    </lineage>
</organism>
<protein>
    <submittedName>
        <fullName evidence="1">Uncharacterized protein</fullName>
    </submittedName>
</protein>
<accession>A0A2U3K4J3</accession>